<evidence type="ECO:0000256" key="5">
    <source>
        <dbReference type="RuleBase" id="RU363041"/>
    </source>
</evidence>
<feature type="transmembrane region" description="Helical" evidence="5">
    <location>
        <begin position="210"/>
        <end position="234"/>
    </location>
</feature>
<reference evidence="6" key="1">
    <citation type="journal article" date="2021" name="Microb. Physiol.">
        <title>Proteogenomic Insights into the Physiology of Marine, Sulfate-Reducing, Filamentous Desulfonema limicola and Desulfonema magnum.</title>
        <authorList>
            <person name="Schnaars V."/>
            <person name="Wohlbrand L."/>
            <person name="Scheve S."/>
            <person name="Hinrichs C."/>
            <person name="Reinhardt R."/>
            <person name="Rabus R."/>
        </authorList>
    </citation>
    <scope>NUCLEOTIDE SEQUENCE</scope>
    <source>
        <strain evidence="6">5ac10</strain>
    </source>
</reference>
<feature type="transmembrane region" description="Helical" evidence="5">
    <location>
        <begin position="168"/>
        <end position="189"/>
    </location>
</feature>
<evidence type="ECO:0000256" key="4">
    <source>
        <dbReference type="ARBA" id="ARBA00023136"/>
    </source>
</evidence>
<feature type="transmembrane region" description="Helical" evidence="5">
    <location>
        <begin position="76"/>
        <end position="98"/>
    </location>
</feature>
<keyword evidence="2 5" id="KW-0812">Transmembrane</keyword>
<evidence type="ECO:0000313" key="6">
    <source>
        <dbReference type="EMBL" id="QTA83091.1"/>
    </source>
</evidence>
<dbReference type="Pfam" id="PF01925">
    <property type="entry name" value="TauE"/>
    <property type="match status" value="1"/>
</dbReference>
<dbReference type="Proteomes" id="UP000663720">
    <property type="component" value="Chromosome"/>
</dbReference>
<dbReference type="KEGG" id="dli:dnl_54850"/>
<dbReference type="PANTHER" id="PTHR43701:SF2">
    <property type="entry name" value="MEMBRANE TRANSPORTER PROTEIN YJNA-RELATED"/>
    <property type="match status" value="1"/>
</dbReference>
<proteinExistence type="inferred from homology"/>
<evidence type="ECO:0000256" key="3">
    <source>
        <dbReference type="ARBA" id="ARBA00022989"/>
    </source>
</evidence>
<keyword evidence="7" id="KW-1185">Reference proteome</keyword>
<keyword evidence="3 5" id="KW-1133">Transmembrane helix</keyword>
<feature type="transmembrane region" description="Helical" evidence="5">
    <location>
        <begin position="12"/>
        <end position="31"/>
    </location>
</feature>
<feature type="transmembrane region" description="Helical" evidence="5">
    <location>
        <begin position="297"/>
        <end position="317"/>
    </location>
</feature>
<keyword evidence="4 5" id="KW-0472">Membrane</keyword>
<comment type="caution">
    <text evidence="5">Lacks conserved residue(s) required for the propagation of feature annotation.</text>
</comment>
<evidence type="ECO:0000256" key="2">
    <source>
        <dbReference type="ARBA" id="ARBA00022692"/>
    </source>
</evidence>
<keyword evidence="5" id="KW-1003">Cell membrane</keyword>
<comment type="subcellular location">
    <subcellularLocation>
        <location evidence="5">Cell membrane</location>
        <topology evidence="5">Multi-pass membrane protein</topology>
    </subcellularLocation>
    <subcellularLocation>
        <location evidence="1">Membrane</location>
        <topology evidence="1">Multi-pass membrane protein</topology>
    </subcellularLocation>
</comment>
<comment type="similarity">
    <text evidence="5">Belongs to the 4-toluene sulfonate uptake permease (TSUP) (TC 2.A.102) family.</text>
</comment>
<feature type="transmembrane region" description="Helical" evidence="5">
    <location>
        <begin position="240"/>
        <end position="262"/>
    </location>
</feature>
<feature type="transmembrane region" description="Helical" evidence="5">
    <location>
        <begin position="104"/>
        <end position="127"/>
    </location>
</feature>
<dbReference type="InterPro" id="IPR051598">
    <property type="entry name" value="TSUP/Inactive_protease-like"/>
</dbReference>
<gene>
    <name evidence="6" type="ORF">dnl_54850</name>
</gene>
<dbReference type="GO" id="GO:0005886">
    <property type="term" value="C:plasma membrane"/>
    <property type="evidence" value="ECO:0007669"/>
    <property type="project" value="UniProtKB-SubCell"/>
</dbReference>
<feature type="transmembrane region" description="Helical" evidence="5">
    <location>
        <begin position="134"/>
        <end position="156"/>
    </location>
</feature>
<feature type="transmembrane region" description="Helical" evidence="5">
    <location>
        <begin position="269"/>
        <end position="291"/>
    </location>
</feature>
<dbReference type="EMBL" id="CP061799">
    <property type="protein sequence ID" value="QTA83091.1"/>
    <property type="molecule type" value="Genomic_DNA"/>
</dbReference>
<dbReference type="AlphaFoldDB" id="A0A975BCY8"/>
<dbReference type="PANTHER" id="PTHR43701">
    <property type="entry name" value="MEMBRANE TRANSPORTER PROTEIN MJ0441-RELATED"/>
    <property type="match status" value="1"/>
</dbReference>
<feature type="transmembrane region" description="Helical" evidence="5">
    <location>
        <begin position="43"/>
        <end position="64"/>
    </location>
</feature>
<evidence type="ECO:0000313" key="7">
    <source>
        <dbReference type="Proteomes" id="UP000663720"/>
    </source>
</evidence>
<protein>
    <recommendedName>
        <fullName evidence="5">Probable membrane transporter protein</fullName>
    </recommendedName>
</protein>
<sequence>MKMLENIKEKRPLIIMMIVAVLWIIFFPYFYEEFLTKFFYMPFLGVIAATVANTTPAAAGIVYFPILTKLEVSPITVVQFTMIIQAYGMGLGTFKWYLVNKKLFIFNVIPICLFGGIAGMIISTLVFPVKNPAMLTLIFNFIAFMFTQVIFFSILYKHQYPNTAVLLNISNICIFLIFSFIGGLISGWIGFGIDTMFYFILTLIFKVNPAIAIVTSISLMAALSVAGTIINIFVYQVPFALWYSTVPGVTIAGLFLASYLAVKLGAKNVLMLFTLLLSIDFSVTIWTQQAIPVSHSIRLILIYALIVYLVVIHVKIFKQSYKEIGASLGNFKP</sequence>
<name>A0A975BCY8_9BACT</name>
<organism evidence="6 7">
    <name type="scientific">Desulfonema limicola</name>
    <dbReference type="NCBI Taxonomy" id="45656"/>
    <lineage>
        <taxon>Bacteria</taxon>
        <taxon>Pseudomonadati</taxon>
        <taxon>Thermodesulfobacteriota</taxon>
        <taxon>Desulfobacteria</taxon>
        <taxon>Desulfobacterales</taxon>
        <taxon>Desulfococcaceae</taxon>
        <taxon>Desulfonema</taxon>
    </lineage>
</organism>
<dbReference type="RefSeq" id="WP_246514806.1">
    <property type="nucleotide sequence ID" value="NZ_CP061799.1"/>
</dbReference>
<dbReference type="InterPro" id="IPR002781">
    <property type="entry name" value="TM_pro_TauE-like"/>
</dbReference>
<accession>A0A975BCY8</accession>
<evidence type="ECO:0000256" key="1">
    <source>
        <dbReference type="ARBA" id="ARBA00004141"/>
    </source>
</evidence>